<keyword evidence="2" id="KW-0695">RNA-directed DNA polymerase</keyword>
<feature type="domain" description="Reverse transcriptase zinc-binding" evidence="1">
    <location>
        <begin position="8"/>
        <end position="93"/>
    </location>
</feature>
<dbReference type="OrthoDB" id="1436790at2759"/>
<keyword evidence="3" id="KW-1185">Reference proteome</keyword>
<protein>
    <submittedName>
        <fullName evidence="2">Reverse transcriptase zinc-binding domain-containing protein</fullName>
    </submittedName>
</protein>
<name>A0A2U1LZG6_ARTAN</name>
<sequence length="98" mass="11278">MANSDGHFTVNSAKRLMFNRAAVTNGWVMNWKGWAPLKCKILAWRASLDRLPTKMELIKRGVPLQHAMCTFCNSEDETLLHLFTGCPFSDEIWSRIQH</sequence>
<dbReference type="GO" id="GO:0003964">
    <property type="term" value="F:RNA-directed DNA polymerase activity"/>
    <property type="evidence" value="ECO:0007669"/>
    <property type="project" value="UniProtKB-KW"/>
</dbReference>
<dbReference type="EMBL" id="PKPP01007095">
    <property type="protein sequence ID" value="PWA54381.1"/>
    <property type="molecule type" value="Genomic_DNA"/>
</dbReference>
<proteinExistence type="predicted"/>
<dbReference type="AlphaFoldDB" id="A0A2U1LZG6"/>
<keyword evidence="2" id="KW-0808">Transferase</keyword>
<evidence type="ECO:0000313" key="2">
    <source>
        <dbReference type="EMBL" id="PWA54381.1"/>
    </source>
</evidence>
<evidence type="ECO:0000313" key="3">
    <source>
        <dbReference type="Proteomes" id="UP000245207"/>
    </source>
</evidence>
<organism evidence="2 3">
    <name type="scientific">Artemisia annua</name>
    <name type="common">Sweet wormwood</name>
    <dbReference type="NCBI Taxonomy" id="35608"/>
    <lineage>
        <taxon>Eukaryota</taxon>
        <taxon>Viridiplantae</taxon>
        <taxon>Streptophyta</taxon>
        <taxon>Embryophyta</taxon>
        <taxon>Tracheophyta</taxon>
        <taxon>Spermatophyta</taxon>
        <taxon>Magnoliopsida</taxon>
        <taxon>eudicotyledons</taxon>
        <taxon>Gunneridae</taxon>
        <taxon>Pentapetalae</taxon>
        <taxon>asterids</taxon>
        <taxon>campanulids</taxon>
        <taxon>Asterales</taxon>
        <taxon>Asteraceae</taxon>
        <taxon>Asteroideae</taxon>
        <taxon>Anthemideae</taxon>
        <taxon>Artemisiinae</taxon>
        <taxon>Artemisia</taxon>
    </lineage>
</organism>
<keyword evidence="2" id="KW-0548">Nucleotidyltransferase</keyword>
<reference evidence="2 3" key="1">
    <citation type="journal article" date="2018" name="Mol. Plant">
        <title>The genome of Artemisia annua provides insight into the evolution of Asteraceae family and artemisinin biosynthesis.</title>
        <authorList>
            <person name="Shen Q."/>
            <person name="Zhang L."/>
            <person name="Liao Z."/>
            <person name="Wang S."/>
            <person name="Yan T."/>
            <person name="Shi P."/>
            <person name="Liu M."/>
            <person name="Fu X."/>
            <person name="Pan Q."/>
            <person name="Wang Y."/>
            <person name="Lv Z."/>
            <person name="Lu X."/>
            <person name="Zhang F."/>
            <person name="Jiang W."/>
            <person name="Ma Y."/>
            <person name="Chen M."/>
            <person name="Hao X."/>
            <person name="Li L."/>
            <person name="Tang Y."/>
            <person name="Lv G."/>
            <person name="Zhou Y."/>
            <person name="Sun X."/>
            <person name="Brodelius P.E."/>
            <person name="Rose J.K.C."/>
            <person name="Tang K."/>
        </authorList>
    </citation>
    <scope>NUCLEOTIDE SEQUENCE [LARGE SCALE GENOMIC DNA]</scope>
    <source>
        <strain evidence="3">cv. Huhao1</strain>
        <tissue evidence="2">Leaf</tissue>
    </source>
</reference>
<dbReference type="Proteomes" id="UP000245207">
    <property type="component" value="Unassembled WGS sequence"/>
</dbReference>
<dbReference type="InterPro" id="IPR026960">
    <property type="entry name" value="RVT-Znf"/>
</dbReference>
<gene>
    <name evidence="2" type="ORF">CTI12_AA437600</name>
</gene>
<evidence type="ECO:0000259" key="1">
    <source>
        <dbReference type="Pfam" id="PF13966"/>
    </source>
</evidence>
<accession>A0A2U1LZG6</accession>
<comment type="caution">
    <text evidence="2">The sequence shown here is derived from an EMBL/GenBank/DDBJ whole genome shotgun (WGS) entry which is preliminary data.</text>
</comment>
<dbReference type="Pfam" id="PF13966">
    <property type="entry name" value="zf-RVT"/>
    <property type="match status" value="1"/>
</dbReference>